<reference evidence="3" key="2">
    <citation type="submission" date="2020-11" db="EMBL/GenBank/DDBJ databases">
        <authorList>
            <consortium name="DOE Joint Genome Institute"/>
            <person name="Kuo A."/>
            <person name="Miyauchi S."/>
            <person name="Kiss E."/>
            <person name="Drula E."/>
            <person name="Kohler A."/>
            <person name="Sanchez-Garcia M."/>
            <person name="Andreopoulos B."/>
            <person name="Barry K.W."/>
            <person name="Bonito G."/>
            <person name="Buee M."/>
            <person name="Carver A."/>
            <person name="Chen C."/>
            <person name="Cichocki N."/>
            <person name="Clum A."/>
            <person name="Culley D."/>
            <person name="Crous P.W."/>
            <person name="Fauchery L."/>
            <person name="Girlanda M."/>
            <person name="Hayes R."/>
            <person name="Keri Z."/>
            <person name="Labutti K."/>
            <person name="Lipzen A."/>
            <person name="Lombard V."/>
            <person name="Magnuson J."/>
            <person name="Maillard F."/>
            <person name="Morin E."/>
            <person name="Murat C."/>
            <person name="Nolan M."/>
            <person name="Ohm R."/>
            <person name="Pangilinan J."/>
            <person name="Pereira M."/>
            <person name="Perotto S."/>
            <person name="Peter M."/>
            <person name="Riley R."/>
            <person name="Sitrit Y."/>
            <person name="Stielow B."/>
            <person name="Szollosi G."/>
            <person name="Zifcakova L."/>
            <person name="Stursova M."/>
            <person name="Spatafora J.W."/>
            <person name="Tedersoo L."/>
            <person name="Vaario L.-M."/>
            <person name="Yamada A."/>
            <person name="Yan M."/>
            <person name="Wang P."/>
            <person name="Xu J."/>
            <person name="Bruns T."/>
            <person name="Baldrian P."/>
            <person name="Vilgalys R."/>
            <person name="Henrissat B."/>
            <person name="Grigoriev I.V."/>
            <person name="Hibbett D."/>
            <person name="Nagy L.G."/>
            <person name="Martin F.M."/>
        </authorList>
    </citation>
    <scope>NUCLEOTIDE SEQUENCE</scope>
    <source>
        <strain evidence="3">UH-Tt-Lm1</strain>
    </source>
</reference>
<protein>
    <submittedName>
        <fullName evidence="3">Uncharacterized protein</fullName>
    </submittedName>
</protein>
<keyword evidence="2" id="KW-1133">Transmembrane helix</keyword>
<evidence type="ECO:0000313" key="4">
    <source>
        <dbReference type="Proteomes" id="UP000736335"/>
    </source>
</evidence>
<organism evidence="3 4">
    <name type="scientific">Thelephora terrestris</name>
    <dbReference type="NCBI Taxonomy" id="56493"/>
    <lineage>
        <taxon>Eukaryota</taxon>
        <taxon>Fungi</taxon>
        <taxon>Dikarya</taxon>
        <taxon>Basidiomycota</taxon>
        <taxon>Agaricomycotina</taxon>
        <taxon>Agaricomycetes</taxon>
        <taxon>Thelephorales</taxon>
        <taxon>Thelephoraceae</taxon>
        <taxon>Thelephora</taxon>
    </lineage>
</organism>
<evidence type="ECO:0000256" key="2">
    <source>
        <dbReference type="SAM" id="Phobius"/>
    </source>
</evidence>
<feature type="region of interest" description="Disordered" evidence="1">
    <location>
        <begin position="15"/>
        <end position="36"/>
    </location>
</feature>
<keyword evidence="2" id="KW-0812">Transmembrane</keyword>
<reference evidence="3" key="1">
    <citation type="journal article" date="2020" name="Nat. Commun.">
        <title>Large-scale genome sequencing of mycorrhizal fungi provides insights into the early evolution of symbiotic traits.</title>
        <authorList>
            <person name="Miyauchi S."/>
            <person name="Kiss E."/>
            <person name="Kuo A."/>
            <person name="Drula E."/>
            <person name="Kohler A."/>
            <person name="Sanchez-Garcia M."/>
            <person name="Morin E."/>
            <person name="Andreopoulos B."/>
            <person name="Barry K.W."/>
            <person name="Bonito G."/>
            <person name="Buee M."/>
            <person name="Carver A."/>
            <person name="Chen C."/>
            <person name="Cichocki N."/>
            <person name="Clum A."/>
            <person name="Culley D."/>
            <person name="Crous P.W."/>
            <person name="Fauchery L."/>
            <person name="Girlanda M."/>
            <person name="Hayes R.D."/>
            <person name="Keri Z."/>
            <person name="LaButti K."/>
            <person name="Lipzen A."/>
            <person name="Lombard V."/>
            <person name="Magnuson J."/>
            <person name="Maillard F."/>
            <person name="Murat C."/>
            <person name="Nolan M."/>
            <person name="Ohm R.A."/>
            <person name="Pangilinan J."/>
            <person name="Pereira M.F."/>
            <person name="Perotto S."/>
            <person name="Peter M."/>
            <person name="Pfister S."/>
            <person name="Riley R."/>
            <person name="Sitrit Y."/>
            <person name="Stielow J.B."/>
            <person name="Szollosi G."/>
            <person name="Zifcakova L."/>
            <person name="Stursova M."/>
            <person name="Spatafora J.W."/>
            <person name="Tedersoo L."/>
            <person name="Vaario L.M."/>
            <person name="Yamada A."/>
            <person name="Yan M."/>
            <person name="Wang P."/>
            <person name="Xu J."/>
            <person name="Bruns T."/>
            <person name="Baldrian P."/>
            <person name="Vilgalys R."/>
            <person name="Dunand C."/>
            <person name="Henrissat B."/>
            <person name="Grigoriev I.V."/>
            <person name="Hibbett D."/>
            <person name="Nagy L.G."/>
            <person name="Martin F.M."/>
        </authorList>
    </citation>
    <scope>NUCLEOTIDE SEQUENCE</scope>
    <source>
        <strain evidence="3">UH-Tt-Lm1</strain>
    </source>
</reference>
<proteinExistence type="predicted"/>
<name>A0A9P6HBE2_9AGAM</name>
<sequence>MYVEIMLGLHRGSQIHKGGTGGRADGATSVTSGRGTRWKSGVCSFQVSCKPLLVWGGCFPVFALVHILVILLRVDGLIRRSASMRQIMDPFDLPAATPGSV</sequence>
<evidence type="ECO:0000256" key="1">
    <source>
        <dbReference type="SAM" id="MobiDB-lite"/>
    </source>
</evidence>
<dbReference type="Proteomes" id="UP000736335">
    <property type="component" value="Unassembled WGS sequence"/>
</dbReference>
<keyword evidence="4" id="KW-1185">Reference proteome</keyword>
<evidence type="ECO:0000313" key="3">
    <source>
        <dbReference type="EMBL" id="KAF9783278.1"/>
    </source>
</evidence>
<dbReference type="AlphaFoldDB" id="A0A9P6HBE2"/>
<gene>
    <name evidence="3" type="ORF">BJ322DRAFT_1125885</name>
</gene>
<accession>A0A9P6HBE2</accession>
<feature type="transmembrane region" description="Helical" evidence="2">
    <location>
        <begin position="52"/>
        <end position="74"/>
    </location>
</feature>
<keyword evidence="2" id="KW-0472">Membrane</keyword>
<dbReference type="EMBL" id="WIUZ02000010">
    <property type="protein sequence ID" value="KAF9783278.1"/>
    <property type="molecule type" value="Genomic_DNA"/>
</dbReference>
<comment type="caution">
    <text evidence="3">The sequence shown here is derived from an EMBL/GenBank/DDBJ whole genome shotgun (WGS) entry which is preliminary data.</text>
</comment>